<proteinExistence type="predicted"/>
<dbReference type="RefSeq" id="WP_246972337.1">
    <property type="nucleotide sequence ID" value="NZ_CP095397.1"/>
</dbReference>
<evidence type="ECO:0000313" key="2">
    <source>
        <dbReference type="Proteomes" id="UP001595821"/>
    </source>
</evidence>
<evidence type="ECO:0000313" key="1">
    <source>
        <dbReference type="EMBL" id="MFC4247869.1"/>
    </source>
</evidence>
<reference evidence="1 2" key="1">
    <citation type="journal article" date="2014" name="Int. J. Syst. Evol. Microbiol.">
        <title>Complete genome sequence of Corynebacterium casei LMG S-19264T (=DSM 44701T), isolated from a smear-ripened cheese.</title>
        <authorList>
            <consortium name="US DOE Joint Genome Institute (JGI-PGF)"/>
            <person name="Walter F."/>
            <person name="Albersmeier A."/>
            <person name="Kalinowski J."/>
            <person name="Ruckert C."/>
        </authorList>
    </citation>
    <scope>NUCLEOTIDE SEQUENCE [LARGE SCALE GENOMIC DNA]</scope>
    <source>
        <strain evidence="1 2">IBRC-M 10912</strain>
    </source>
</reference>
<dbReference type="GeneID" id="71852964"/>
<dbReference type="Proteomes" id="UP001595821">
    <property type="component" value="Unassembled WGS sequence"/>
</dbReference>
<gene>
    <name evidence="1" type="ORF">ACFOZ7_13055</name>
</gene>
<dbReference type="AlphaFoldDB" id="A0ABD5P1G8"/>
<sequence>MLLAASHGTHLRQEGRIVHKSRWDRYLIRRWTQIQTDGERRYGEDRADNDPVEDEEATVERFEAKCQEYQERDASDEMSNVTTTDINTGEELPYYTWVPYKGLRGGRGWRNTRTGEVRYELRKPGPQEPSISEGYQKGI</sequence>
<accession>A0ABD5P1G8</accession>
<dbReference type="EMBL" id="JBHSDJ010000103">
    <property type="protein sequence ID" value="MFC4247869.1"/>
    <property type="molecule type" value="Genomic_DNA"/>
</dbReference>
<name>A0ABD5P1G8_9EURY</name>
<organism evidence="1 2">
    <name type="scientific">Natribaculum luteum</name>
    <dbReference type="NCBI Taxonomy" id="1586232"/>
    <lineage>
        <taxon>Archaea</taxon>
        <taxon>Methanobacteriati</taxon>
        <taxon>Methanobacteriota</taxon>
        <taxon>Stenosarchaea group</taxon>
        <taxon>Halobacteria</taxon>
        <taxon>Halobacteriales</taxon>
        <taxon>Natrialbaceae</taxon>
        <taxon>Natribaculum</taxon>
    </lineage>
</organism>
<comment type="caution">
    <text evidence="1">The sequence shown here is derived from an EMBL/GenBank/DDBJ whole genome shotgun (WGS) entry which is preliminary data.</text>
</comment>
<protein>
    <submittedName>
        <fullName evidence="1">Uncharacterized protein</fullName>
    </submittedName>
</protein>